<name>A0A8J5NR28_FUSOX</name>
<comment type="caution">
    <text evidence="2">The sequence shown here is derived from an EMBL/GenBank/DDBJ whole genome shotgun (WGS) entry which is preliminary data.</text>
</comment>
<reference evidence="2" key="1">
    <citation type="submission" date="2021-04" db="EMBL/GenBank/DDBJ databases">
        <title>First draft genome resource for Brassicaceae pathogens Fusarium oxysporum f. sp. raphani and Fusarium oxysporum f. sp. rapae.</title>
        <authorList>
            <person name="Asai S."/>
        </authorList>
    </citation>
    <scope>NUCLEOTIDE SEQUENCE</scope>
    <source>
        <strain evidence="2">Tf1208</strain>
    </source>
</reference>
<feature type="compositionally biased region" description="Polar residues" evidence="1">
    <location>
        <begin position="144"/>
        <end position="168"/>
    </location>
</feature>
<feature type="compositionally biased region" description="Polar residues" evidence="1">
    <location>
        <begin position="178"/>
        <end position="192"/>
    </location>
</feature>
<sequence>MALPVSSDARTLTSPQPIEGVHPIPIFPWGYVGGAPHGHTTGKWGSTRELQTAILQRPGPLRPKEWRKNTRFRHASSLFSIEDILGNRLSVFKSVFEYKRGAVGLPGATSIAREHGSSPAPPSDDRAPTQRNNGELIGYPSPPGTQRQAAKLSQSLQAEKPCSPTSENGESRDRSQDGQKVSTSAQESSLSQLKEGYDEQDIQVSVPSERPGKSPSLPASTKPRSALSVSLERFVNMSARLHCVEDENFDVDTIAWLVVGLGADESRRRLFCFLDDATMDVWHCLGDVLS</sequence>
<accession>A0A8J5NR28</accession>
<gene>
    <name evidence="2" type="ORF">Forpe1208_v011308</name>
</gene>
<protein>
    <submittedName>
        <fullName evidence="2">Uncharacterized protein</fullName>
    </submittedName>
</protein>
<evidence type="ECO:0000313" key="2">
    <source>
        <dbReference type="EMBL" id="KAG7409945.1"/>
    </source>
</evidence>
<feature type="region of interest" description="Disordered" evidence="1">
    <location>
        <begin position="109"/>
        <end position="224"/>
    </location>
</feature>
<evidence type="ECO:0000256" key="1">
    <source>
        <dbReference type="SAM" id="MobiDB-lite"/>
    </source>
</evidence>
<organism evidence="2 3">
    <name type="scientific">Fusarium oxysporum f. sp. rapae</name>
    <dbReference type="NCBI Taxonomy" id="485398"/>
    <lineage>
        <taxon>Eukaryota</taxon>
        <taxon>Fungi</taxon>
        <taxon>Dikarya</taxon>
        <taxon>Ascomycota</taxon>
        <taxon>Pezizomycotina</taxon>
        <taxon>Sordariomycetes</taxon>
        <taxon>Hypocreomycetidae</taxon>
        <taxon>Hypocreales</taxon>
        <taxon>Nectriaceae</taxon>
        <taxon>Fusarium</taxon>
        <taxon>Fusarium oxysporum species complex</taxon>
    </lineage>
</organism>
<dbReference type="Proteomes" id="UP000694050">
    <property type="component" value="Unassembled WGS sequence"/>
</dbReference>
<dbReference type="AlphaFoldDB" id="A0A8J5NR28"/>
<dbReference type="EMBL" id="JAELUQ010000008">
    <property type="protein sequence ID" value="KAG7409945.1"/>
    <property type="molecule type" value="Genomic_DNA"/>
</dbReference>
<proteinExistence type="predicted"/>
<evidence type="ECO:0000313" key="3">
    <source>
        <dbReference type="Proteomes" id="UP000694050"/>
    </source>
</evidence>